<evidence type="ECO:0008006" key="3">
    <source>
        <dbReference type="Google" id="ProtNLM"/>
    </source>
</evidence>
<dbReference type="RefSeq" id="WP_217336269.1">
    <property type="nucleotide sequence ID" value="NZ_JAHQZT010000044.1"/>
</dbReference>
<protein>
    <recommendedName>
        <fullName evidence="3">RES domain-containing protein</fullName>
    </recommendedName>
</protein>
<gene>
    <name evidence="1" type="ORF">KTN04_16215</name>
</gene>
<reference evidence="1 2" key="1">
    <citation type="submission" date="2021-06" db="EMBL/GenBank/DDBJ databases">
        <title>Bacterium isolated from marine sediment.</title>
        <authorList>
            <person name="Zhu K.-L."/>
            <person name="Du Z.-J."/>
            <person name="Liang Q.-Y."/>
        </authorList>
    </citation>
    <scope>NUCLEOTIDE SEQUENCE [LARGE SCALE GENOMIC DNA]</scope>
    <source>
        <strain evidence="1 2">A346</strain>
    </source>
</reference>
<evidence type="ECO:0000313" key="2">
    <source>
        <dbReference type="Proteomes" id="UP000755551"/>
    </source>
</evidence>
<dbReference type="EMBL" id="JAHQZT010000044">
    <property type="protein sequence ID" value="MBV0934881.1"/>
    <property type="molecule type" value="Genomic_DNA"/>
</dbReference>
<dbReference type="Proteomes" id="UP000755551">
    <property type="component" value="Unassembled WGS sequence"/>
</dbReference>
<evidence type="ECO:0000313" key="1">
    <source>
        <dbReference type="EMBL" id="MBV0934881.1"/>
    </source>
</evidence>
<comment type="caution">
    <text evidence="1">The sequence shown here is derived from an EMBL/GenBank/DDBJ whole genome shotgun (WGS) entry which is preliminary data.</text>
</comment>
<proteinExistence type="predicted"/>
<accession>A0ABS6MEY8</accession>
<sequence length="93" mass="10534">MGQLIEVDFQQNNTAYSVEFHDVVNHVKRETVWAANLYHAQAIAVSKFSLYPETTAIMIYPGTAEDRRVGDIALAVMLEEDVRQYLNRQAGTC</sequence>
<organism evidence="1 2">
    <name type="scientific">Marinobacterium weihaiense</name>
    <dbReference type="NCBI Taxonomy" id="2851016"/>
    <lineage>
        <taxon>Bacteria</taxon>
        <taxon>Pseudomonadati</taxon>
        <taxon>Pseudomonadota</taxon>
        <taxon>Gammaproteobacteria</taxon>
        <taxon>Oceanospirillales</taxon>
        <taxon>Oceanospirillaceae</taxon>
        <taxon>Marinobacterium</taxon>
    </lineage>
</organism>
<name>A0ABS6MEY8_9GAMM</name>
<keyword evidence="2" id="KW-1185">Reference proteome</keyword>